<gene>
    <name evidence="3" type="ORF">GCM10010411_75310</name>
</gene>
<comment type="caution">
    <text evidence="3">The sequence shown here is derived from an EMBL/GenBank/DDBJ whole genome shotgun (WGS) entry which is preliminary data.</text>
</comment>
<dbReference type="Proteomes" id="UP001501509">
    <property type="component" value="Unassembled WGS sequence"/>
</dbReference>
<keyword evidence="4" id="KW-1185">Reference proteome</keyword>
<evidence type="ECO:0000259" key="2">
    <source>
        <dbReference type="Pfam" id="PF01936"/>
    </source>
</evidence>
<dbReference type="Gene3D" id="3.40.50.1010">
    <property type="entry name" value="5'-nuclease"/>
    <property type="match status" value="1"/>
</dbReference>
<name>A0ABP6CSX5_9ACTN</name>
<evidence type="ECO:0000256" key="1">
    <source>
        <dbReference type="SAM" id="MobiDB-lite"/>
    </source>
</evidence>
<organism evidence="3 4">
    <name type="scientific">Actinomadura fulvescens</name>
    <dbReference type="NCBI Taxonomy" id="46160"/>
    <lineage>
        <taxon>Bacteria</taxon>
        <taxon>Bacillati</taxon>
        <taxon>Actinomycetota</taxon>
        <taxon>Actinomycetes</taxon>
        <taxon>Streptosporangiales</taxon>
        <taxon>Thermomonosporaceae</taxon>
        <taxon>Actinomadura</taxon>
    </lineage>
</organism>
<proteinExistence type="predicted"/>
<feature type="domain" description="NYN" evidence="2">
    <location>
        <begin position="106"/>
        <end position="242"/>
    </location>
</feature>
<feature type="compositionally biased region" description="Low complexity" evidence="1">
    <location>
        <begin position="13"/>
        <end position="46"/>
    </location>
</feature>
<accession>A0ABP6CSX5</accession>
<sequence>MTDVTAGPPAPGASPGQGAEPPTDQATDQATAATGGPVPAATGVPTPRAVAARLARPGAEPQRPAALPAPGRVFAYVDNSNVWIEGQRLQAVRLGHARTPQHAMANQITAPWRYDFGRLYELACPPGSMVGRSFLVGSKPPPGDSVWNRARNEGFHVLTYDRNAAGKEKQVDASLLTWLLDDSYQHMDAARGDLAVLVAGDGDFLPAVNSLQRRDLTVRVLSWEHACSRALREGADEFLPLDPYFGWLTNA</sequence>
<evidence type="ECO:0000313" key="3">
    <source>
        <dbReference type="EMBL" id="GAA2627167.1"/>
    </source>
</evidence>
<feature type="region of interest" description="Disordered" evidence="1">
    <location>
        <begin position="1"/>
        <end position="46"/>
    </location>
</feature>
<dbReference type="EMBL" id="BAAATD010000013">
    <property type="protein sequence ID" value="GAA2627167.1"/>
    <property type="molecule type" value="Genomic_DNA"/>
</dbReference>
<dbReference type="Pfam" id="PF01936">
    <property type="entry name" value="NYN"/>
    <property type="match status" value="1"/>
</dbReference>
<protein>
    <recommendedName>
        <fullName evidence="2">NYN domain-containing protein</fullName>
    </recommendedName>
</protein>
<reference evidence="4" key="1">
    <citation type="journal article" date="2019" name="Int. J. Syst. Evol. Microbiol.">
        <title>The Global Catalogue of Microorganisms (GCM) 10K type strain sequencing project: providing services to taxonomists for standard genome sequencing and annotation.</title>
        <authorList>
            <consortium name="The Broad Institute Genomics Platform"/>
            <consortium name="The Broad Institute Genome Sequencing Center for Infectious Disease"/>
            <person name="Wu L."/>
            <person name="Ma J."/>
        </authorList>
    </citation>
    <scope>NUCLEOTIDE SEQUENCE [LARGE SCALE GENOMIC DNA]</scope>
    <source>
        <strain evidence="4">JCM 6833</strain>
    </source>
</reference>
<dbReference type="InterPro" id="IPR021139">
    <property type="entry name" value="NYN"/>
</dbReference>
<evidence type="ECO:0000313" key="4">
    <source>
        <dbReference type="Proteomes" id="UP001501509"/>
    </source>
</evidence>
<dbReference type="RefSeq" id="WP_344547274.1">
    <property type="nucleotide sequence ID" value="NZ_BAAATD010000013.1"/>
</dbReference>